<sequence length="3155" mass="356823">MYQQQPGIESIKILLNSKLEKVAEVSVNYIEMWEYIYWAHLIRSDDYLDTINLVRKCDKEHDIFHHAVMCNPEVFISKITAPKFSSVLQSIKDKTGDCKTIELGLLNGYALSVIVADPLFEEFRLKVTSVRIGGINLCQDIYNEVKEKNSSRGIDKCSEEDVDFLVRGVMYESHIKEYLHLFPNLIYLDCVVAEQKCCEVLFETLQHCTPKLHSLSLKCANAIPAVEWEVGRKVSTRLKVKDLLLTNCSVDALRYFSEVESLFIIAPQNLPENRKILLHNYYDNPCSVAQLLVSTNSYMIDSDGKMSCVDVDYDVMSFRKLTVLAINPCQDMSSILYMDGLWDTKAGLSFIDQLITSKKYNLLSGIMTSHPSSLDQLFFITSPIHKFALLEDSEKLFLKSVSCNFRSATSLIKSLGVGYLVPHFSYSKFGASKRDLQLIQLRLKISKALKNFDSELFTSETIYDDIIKYITRLTCDVNEVGNDQSASDKFLKNVFFKANFCDAVSAKYLTKIVSMNFPITFCGEFFGGLLPYAEGLDIYLVSGIGAFIREKFLKEEIKTLADLKDALLVFQKGAQTRIAGANEAVSQVIGLMLLGDVRQNAQSPDGSVKALCLSKLDSYSKEILSDVVGVANVLQMDKSKKIISFVESALCKTVPSIMKRIILTMESKHVNLIGDFWHSVSELYDDEFTDMLPNNYLFCKAISACSTITSTIEDTNPYVRAFLLMDNVKVKLVELEYGYVKLRIPKFDQSASKVMSILAVLTFLRQVLNFSGMSDEKILCHLSACGVEDFMSMTIVVVNLAFNELRNFKEQRLIADHRDLGFYESLNQAFIQHKISHEFMIKVLSDVLANTVIEVVKLYELYLVPLLDRKVQRLVDVIGHASQDTLRMKNVISAYIMSVRDVFFVKNDLYHFVEDKVVGSDVEMFNSIKSFSPVSRRGLLDILNMMFCARESDVSLLIQQRSSCVFMRSQPIMKDVNFSFKNSNRYRFLYRAINTMYIPYEEKYEDSFAELQNIGSVPIVLVSLLFQKIFYSYAKNTIDRQLLFKILYKFQHYFYFQFIQYCFVLPQVLQNDSDAFIYVKQSQYLVQVLRRIEPEVIISTIDNAMKSECDITGLYNTVLSSLVSLDKNAVPALSSKEKSYFSKMVDLFQTNFETHQILNGDVMRIISIRLTFEDFSVQQSKCYSDCVFASFGNIKMLNPIQGYCDHWIADVRNQVLKCTGLPDLNVLDIRNDLVNRCKNVEGVNDLTYQLILDKLEPSILPVQYLDEIACCIVLDLVQRVVDNEYINVFYEKLVDALVSRKKLGTMKNICETVLQTLKDFLLNKDKFLVSVSSHRQTSPEKEQKAADSLLSQCFAEWCYVILENLFKGKNLANSIKSYSIAQFVNDNGLPESALLDLEKRMKQGQQSDKYLRLINRFKSICIGSSNRKILDRVGTVSRQVEIFNIENSKIVSLMQEKLLMSKDNPDCNILKLLNVEQYDLTCSKQKSVKILKIVAMMFYALKPCNKQPISVHQYVCDNVYISLMKMSLMSVFFDENVMSTSHIISIARALLSMFSNNPYFVDVQSLDISENIMKYVAGTQYGDFEDKTPQMICHLGFHLVWEMLGILLRDLVLNCLSDVDSSLRHAEDYFKRLNNIDDYTMLLVKFYHRNVLFRYSKQISADNNLELHPVVFLCKFLKVFDYDLLKYYFPEFVLTLANVNISKDQISGIAATNSLESGAELSELDGNSVSKKQRSRKKSKKKGEQVCISVAGEAELMPCDEKVEELIISTCLNDLPEGTIDSLEVKDSDHLLIQEENVAAVTGTLNKNQVPSDQVENEKEHQDKRSEVQKSSKKSSKKAKKNAASKDKIVTSVSEKIDVLPVNESVSNECDVEEKAANDIKVDDALPEQEKESSAIVIETLTDQRQESADVLTSEQVFKKEEDKVQKSSKKSSKKAKKNAVSKDKIVASVSEKIDVLPVNESVSNECDVEEKAANDIKVDDALPEQEKESSAIVIETLTDQRQESADVLTSEQVLNEGVSKVQCDFVDGKDTAESKENEVVELASIVEESINESLNRVDSLEGEVTDGDEAQFKGILLVQDENSDGQELLTKSLSRKASKKARKLALKVQEGCKKSERKAQQHKKRNNVKKIVKAEAECTSVLEDRCSSVSPTSKESVSNVITEAIPQSSNADQDCEQLQVSDIKICDEILHTHRSDLEKLFGSYDEQRLRFIIESIGIKNLISTKIINVEMKRIKRIAASDTSLDIVMPSLRYTSSLYRIKSESMCGLRFSHFLYSVQLIDSLFEVVNSNSGSSKVVVKGAAHKVLKNVFGYRKDYNFFIILMKVFILLNLSTAAISHSDVSLKTVNVYFKHSCDVFKMDLNPIMLEVMQVLESIKGQEIALYQLQNCMSKIFCKFFKESMPRDNYPLRFLKSLLSILSIITVDTSLANDNDLRIVRDAAMFGCIVYIGSMSQQYTVQYWKLGQENHPFKQLTYKNKSCWFMQEDYNKVINLVKLFNALRNRLVHCYDSENEKFAERFKTLSSQGRCFNSRYDIADVLPAGTGHKCSNAWHSTSDFFASLSITALQTELLLITDNDCDPLEYSFLNRMYAFFQRCSVDIYPNALSERVDVDADKVLALIRLRTALSTFCDNSTSEFRSREHYVLSLNRIRKGMQRYCDNKLFSADIKRYTTIGKLLEERRAISFDADSMSSTSPVGDNVDDLHSDRNSHVFKKQDVGFDTVTDFTKQSTAVDVKLEMSPDTNLVRSMQCGDNLSVDMDCGTGFTSPVREGNNTSDMESVPSCSRLIDVENSNSGVTGDYTFNVKPEVPSYSRPIGVEGSNRLVNVTGRGHYTSDVEPKVHDYSEPIIYDTVDSLHSDRNSHVFKKQDVGFDTVTDFPKQGTAVDVKLEMSPDTDLVRSMQCGDNLSMDMDCGTGFTSPVRQGNDTADMEGVPSCSRLIDVKNSNSGVTGNYTFNVKPEVPSYSRPIGVEGSTRLVNATRRSHYTSDARPGVHSYSYSMQDVQCGNNLPGSVVNTSVVTDLSVQESLQFSSNLVGDVQCTNSLAVSSSTNLMSLSGRCFDARSRMHGYNEPVRNAQHAYNPLVNADVSDFMTSAYEHQRDNTTYNARFSMHGYGSPVEIVQPSSNLPGSQLSENTYVQNYSAFGARPKMSYGGQQ</sequence>
<dbReference type="Proteomes" id="UP000293377">
    <property type="component" value="Unassembled WGS sequence"/>
</dbReference>
<protein>
    <submittedName>
        <fullName evidence="2">Uncharacterized protein</fullName>
    </submittedName>
</protein>
<feature type="compositionally biased region" description="Polar residues" evidence="1">
    <location>
        <begin position="1804"/>
        <end position="1814"/>
    </location>
</feature>
<keyword evidence="3" id="KW-1185">Reference proteome</keyword>
<evidence type="ECO:0000313" key="3">
    <source>
        <dbReference type="Proteomes" id="UP000293377"/>
    </source>
</evidence>
<evidence type="ECO:0000313" key="2">
    <source>
        <dbReference type="EMBL" id="RZB12446.1"/>
    </source>
</evidence>
<gene>
    <name evidence="2" type="ORF">DRF75_04085</name>
</gene>
<dbReference type="RefSeq" id="WP_129992703.1">
    <property type="nucleotide sequence ID" value="NZ_QOHL01000021.1"/>
</dbReference>
<reference evidence="2 3" key="1">
    <citation type="submission" date="2018-06" db="EMBL/GenBank/DDBJ databases">
        <title>Complete Genome Sequence of Ehrlichia minasensis Isolated From Cattle.</title>
        <authorList>
            <person name="Aguiar D.M."/>
            <person name="Araujo J.P.A.Jr."/>
            <person name="Nakazato L."/>
            <person name="Bard E."/>
            <person name="Cabezas-Cruz A."/>
        </authorList>
    </citation>
    <scope>NUCLEOTIDE SEQUENCE [LARGE SCALE GENOMIC DNA]</scope>
    <source>
        <strain evidence="2 3">B11</strain>
    </source>
</reference>
<feature type="compositionally biased region" description="Basic and acidic residues" evidence="1">
    <location>
        <begin position="1816"/>
        <end position="1830"/>
    </location>
</feature>
<feature type="compositionally biased region" description="Basic residues" evidence="1">
    <location>
        <begin position="1831"/>
        <end position="1843"/>
    </location>
</feature>
<name>A0A4Q6I6Y7_9RICK</name>
<accession>A0A4Q6I6Y7</accession>
<evidence type="ECO:0000256" key="1">
    <source>
        <dbReference type="SAM" id="MobiDB-lite"/>
    </source>
</evidence>
<dbReference type="EMBL" id="QOHL01000021">
    <property type="protein sequence ID" value="RZB12446.1"/>
    <property type="molecule type" value="Genomic_DNA"/>
</dbReference>
<comment type="caution">
    <text evidence="2">The sequence shown here is derived from an EMBL/GenBank/DDBJ whole genome shotgun (WGS) entry which is preliminary data.</text>
</comment>
<feature type="region of interest" description="Disordered" evidence="1">
    <location>
        <begin position="1804"/>
        <end position="1847"/>
    </location>
</feature>
<feature type="non-terminal residue" evidence="2">
    <location>
        <position position="3155"/>
    </location>
</feature>
<proteinExistence type="predicted"/>
<organism evidence="2 3">
    <name type="scientific">Ehrlichia minasensis</name>
    <dbReference type="NCBI Taxonomy" id="1242993"/>
    <lineage>
        <taxon>Bacteria</taxon>
        <taxon>Pseudomonadati</taxon>
        <taxon>Pseudomonadota</taxon>
        <taxon>Alphaproteobacteria</taxon>
        <taxon>Rickettsiales</taxon>
        <taxon>Anaplasmataceae</taxon>
        <taxon>Ehrlichia</taxon>
    </lineage>
</organism>